<proteinExistence type="predicted"/>
<name>A0A0C3PSE3_9AGAM</name>
<organism evidence="1 2">
    <name type="scientific">Tulasnella calospora MUT 4182</name>
    <dbReference type="NCBI Taxonomy" id="1051891"/>
    <lineage>
        <taxon>Eukaryota</taxon>
        <taxon>Fungi</taxon>
        <taxon>Dikarya</taxon>
        <taxon>Basidiomycota</taxon>
        <taxon>Agaricomycotina</taxon>
        <taxon>Agaricomycetes</taxon>
        <taxon>Cantharellales</taxon>
        <taxon>Tulasnellaceae</taxon>
        <taxon>Tulasnella</taxon>
    </lineage>
</organism>
<dbReference type="EMBL" id="KN823360">
    <property type="protein sequence ID" value="KIO17630.1"/>
    <property type="molecule type" value="Genomic_DNA"/>
</dbReference>
<evidence type="ECO:0000313" key="1">
    <source>
        <dbReference type="EMBL" id="KIO17630.1"/>
    </source>
</evidence>
<accession>A0A0C3PSE3</accession>
<keyword evidence="2" id="KW-1185">Reference proteome</keyword>
<dbReference type="Proteomes" id="UP000054248">
    <property type="component" value="Unassembled WGS sequence"/>
</dbReference>
<dbReference type="AlphaFoldDB" id="A0A0C3PSE3"/>
<reference evidence="1 2" key="1">
    <citation type="submission" date="2014-04" db="EMBL/GenBank/DDBJ databases">
        <authorList>
            <consortium name="DOE Joint Genome Institute"/>
            <person name="Kuo A."/>
            <person name="Girlanda M."/>
            <person name="Perotto S."/>
            <person name="Kohler A."/>
            <person name="Nagy L.G."/>
            <person name="Floudas D."/>
            <person name="Copeland A."/>
            <person name="Barry K.W."/>
            <person name="Cichocki N."/>
            <person name="Veneault-Fourrey C."/>
            <person name="LaButti K."/>
            <person name="Lindquist E.A."/>
            <person name="Lipzen A."/>
            <person name="Lundell T."/>
            <person name="Morin E."/>
            <person name="Murat C."/>
            <person name="Sun H."/>
            <person name="Tunlid A."/>
            <person name="Henrissat B."/>
            <person name="Grigoriev I.V."/>
            <person name="Hibbett D.S."/>
            <person name="Martin F."/>
            <person name="Nordberg H.P."/>
            <person name="Cantor M.N."/>
            <person name="Hua S.X."/>
        </authorList>
    </citation>
    <scope>NUCLEOTIDE SEQUENCE [LARGE SCALE GENOMIC DNA]</scope>
    <source>
        <strain evidence="1 2">MUT 4182</strain>
    </source>
</reference>
<dbReference type="HOGENOM" id="CLU_2851386_0_0_1"/>
<sequence length="65" mass="7204">MLDASLTPCKCILNPLRPSTSLPRMTRIRKRSPSPWTDLLNDLFVGLLLMISPSEFSIAPSSGIF</sequence>
<evidence type="ECO:0000313" key="2">
    <source>
        <dbReference type="Proteomes" id="UP000054248"/>
    </source>
</evidence>
<gene>
    <name evidence="1" type="ORF">M407DRAFT_169351</name>
</gene>
<protein>
    <submittedName>
        <fullName evidence="1">Uncharacterized protein</fullName>
    </submittedName>
</protein>
<reference evidence="2" key="2">
    <citation type="submission" date="2015-01" db="EMBL/GenBank/DDBJ databases">
        <title>Evolutionary Origins and Diversification of the Mycorrhizal Mutualists.</title>
        <authorList>
            <consortium name="DOE Joint Genome Institute"/>
            <consortium name="Mycorrhizal Genomics Consortium"/>
            <person name="Kohler A."/>
            <person name="Kuo A."/>
            <person name="Nagy L.G."/>
            <person name="Floudas D."/>
            <person name="Copeland A."/>
            <person name="Barry K.W."/>
            <person name="Cichocki N."/>
            <person name="Veneault-Fourrey C."/>
            <person name="LaButti K."/>
            <person name="Lindquist E.A."/>
            <person name="Lipzen A."/>
            <person name="Lundell T."/>
            <person name="Morin E."/>
            <person name="Murat C."/>
            <person name="Riley R."/>
            <person name="Ohm R."/>
            <person name="Sun H."/>
            <person name="Tunlid A."/>
            <person name="Henrissat B."/>
            <person name="Grigoriev I.V."/>
            <person name="Hibbett D.S."/>
            <person name="Martin F."/>
        </authorList>
    </citation>
    <scope>NUCLEOTIDE SEQUENCE [LARGE SCALE GENOMIC DNA]</scope>
    <source>
        <strain evidence="2">MUT 4182</strain>
    </source>
</reference>